<evidence type="ECO:0000256" key="11">
    <source>
        <dbReference type="HAMAP-Rule" id="MF_01462"/>
    </source>
</evidence>
<feature type="transmembrane region" description="Helical" evidence="11">
    <location>
        <begin position="65"/>
        <end position="83"/>
    </location>
</feature>
<keyword evidence="9 11" id="KW-0472">Membrane</keyword>
<evidence type="ECO:0000256" key="8">
    <source>
        <dbReference type="ARBA" id="ARBA00023065"/>
    </source>
</evidence>
<evidence type="ECO:0000256" key="1">
    <source>
        <dbReference type="ARBA" id="ARBA00004651"/>
    </source>
</evidence>
<dbReference type="Proteomes" id="UP000721415">
    <property type="component" value="Unassembled WGS sequence"/>
</dbReference>
<dbReference type="NCBIfam" id="NF006184">
    <property type="entry name" value="PRK08319.1"/>
    <property type="match status" value="1"/>
</dbReference>
<feature type="transmembrane region" description="Helical" evidence="11">
    <location>
        <begin position="200"/>
        <end position="229"/>
    </location>
</feature>
<keyword evidence="4 11" id="KW-1003">Cell membrane</keyword>
<comment type="subunit">
    <text evidence="11">Forms an energy-coupling factor (ECF) transporter complex composed of an ATP-binding protein (A component, CbiO), a transmembrane protein (T component, CbiQ) and 2 possible substrate-capture proteins (S components, CbiM and CbiN) of unknown stoichimetry.</text>
</comment>
<evidence type="ECO:0000256" key="3">
    <source>
        <dbReference type="ARBA" id="ARBA00022448"/>
    </source>
</evidence>
<dbReference type="PANTHER" id="PTHR43627:SF1">
    <property type="entry name" value="COBALT TRANSPORT PROTEIN CBIM"/>
    <property type="match status" value="1"/>
</dbReference>
<accession>A0ABS0LPC0</accession>
<evidence type="ECO:0000313" key="13">
    <source>
        <dbReference type="Proteomes" id="UP000721415"/>
    </source>
</evidence>
<sequence length="246" mass="25692">MKNKMSLALCIVGVVSLVIVPTAHAMHIMEGYLPLKHALIWGALCIPFIGMGIKKLSDVLANNRKVIIVLAMAGAYAFVLSALKIPSVTGSSSHPTGTGLVTIFFGPSIGAVVSFVVLIFQAILLAHGGLTTLGANTFSMGIVGPLVTYAIYKIGKTSKLNKHFVIFLAAALGDLMTYVATSIQLALAHPSAVGGVMESFTKFASVFAVTQVPIAIIEGILTVVVIMSLESVAKSELTLLGYSMEG</sequence>
<evidence type="ECO:0000313" key="12">
    <source>
        <dbReference type="EMBL" id="MBG9985817.1"/>
    </source>
</evidence>
<evidence type="ECO:0000256" key="9">
    <source>
        <dbReference type="ARBA" id="ARBA00023136"/>
    </source>
</evidence>
<comment type="pathway">
    <text evidence="11">Cofactor biosynthesis; adenosylcobalamin biosynthesis.</text>
</comment>
<feature type="transmembrane region" description="Helical" evidence="11">
    <location>
        <begin position="164"/>
        <end position="188"/>
    </location>
</feature>
<keyword evidence="5 11" id="KW-0169">Cobalamin biosynthesis</keyword>
<dbReference type="EMBL" id="JACBXQ010000001">
    <property type="protein sequence ID" value="MBG9985817.1"/>
    <property type="molecule type" value="Genomic_DNA"/>
</dbReference>
<keyword evidence="2 11" id="KW-0171">Cobalt transport</keyword>
<keyword evidence="3 11" id="KW-0813">Transport</keyword>
<evidence type="ECO:0000256" key="4">
    <source>
        <dbReference type="ARBA" id="ARBA00022475"/>
    </source>
</evidence>
<feature type="transmembrane region" description="Helical" evidence="11">
    <location>
        <begin position="133"/>
        <end position="152"/>
    </location>
</feature>
<keyword evidence="10 11" id="KW-0170">Cobalt</keyword>
<keyword evidence="8 11" id="KW-0406">Ion transport</keyword>
<organism evidence="12 13">
    <name type="scientific">Facklamia lactis</name>
    <dbReference type="NCBI Taxonomy" id="2749967"/>
    <lineage>
        <taxon>Bacteria</taxon>
        <taxon>Bacillati</taxon>
        <taxon>Bacillota</taxon>
        <taxon>Bacilli</taxon>
        <taxon>Lactobacillales</taxon>
        <taxon>Aerococcaceae</taxon>
        <taxon>Facklamia</taxon>
    </lineage>
</organism>
<evidence type="ECO:0000256" key="6">
    <source>
        <dbReference type="ARBA" id="ARBA00022692"/>
    </source>
</evidence>
<dbReference type="InterPro" id="IPR018024">
    <property type="entry name" value="CbiM"/>
</dbReference>
<comment type="similarity">
    <text evidence="11">Belongs to the CbiM family.</text>
</comment>
<comment type="caution">
    <text evidence="12">The sequence shown here is derived from an EMBL/GenBank/DDBJ whole genome shotgun (WGS) entry which is preliminary data.</text>
</comment>
<comment type="subcellular location">
    <subcellularLocation>
        <location evidence="1 11">Cell membrane</location>
        <topology evidence="1 11">Multi-pass membrane protein</topology>
    </subcellularLocation>
</comment>
<evidence type="ECO:0000256" key="2">
    <source>
        <dbReference type="ARBA" id="ARBA00022426"/>
    </source>
</evidence>
<gene>
    <name evidence="11" type="primary">cbiM</name>
    <name evidence="12" type="ORF">HZY91_02790</name>
</gene>
<dbReference type="InterPro" id="IPR002751">
    <property type="entry name" value="CbiM/NikMN"/>
</dbReference>
<feature type="transmembrane region" description="Helical" evidence="11">
    <location>
        <begin position="103"/>
        <end position="126"/>
    </location>
</feature>
<keyword evidence="6 11" id="KW-0812">Transmembrane</keyword>
<evidence type="ECO:0000256" key="10">
    <source>
        <dbReference type="ARBA" id="ARBA00023285"/>
    </source>
</evidence>
<proteinExistence type="inferred from homology"/>
<dbReference type="RefSeq" id="WP_197114469.1">
    <property type="nucleotide sequence ID" value="NZ_JACBXQ010000001.1"/>
</dbReference>
<dbReference type="HAMAP" id="MF_01462">
    <property type="entry name" value="CbiM"/>
    <property type="match status" value="1"/>
</dbReference>
<dbReference type="Pfam" id="PF01891">
    <property type="entry name" value="CbiM"/>
    <property type="match status" value="1"/>
</dbReference>
<evidence type="ECO:0000256" key="5">
    <source>
        <dbReference type="ARBA" id="ARBA00022573"/>
    </source>
</evidence>
<dbReference type="Gene3D" id="1.10.1760.20">
    <property type="match status" value="1"/>
</dbReference>
<comment type="function">
    <text evidence="11">Part of the energy-coupling factor (ECF) transporter complex CbiMNOQ involved in cobalt import.</text>
</comment>
<keyword evidence="7 11" id="KW-1133">Transmembrane helix</keyword>
<dbReference type="NCBIfam" id="TIGR00123">
    <property type="entry name" value="cbiM"/>
    <property type="match status" value="1"/>
</dbReference>
<evidence type="ECO:0000256" key="7">
    <source>
        <dbReference type="ARBA" id="ARBA00022989"/>
    </source>
</evidence>
<reference evidence="12 13" key="1">
    <citation type="submission" date="2020-07" db="EMBL/GenBank/DDBJ databases">
        <title>Facklamia lactis sp. nov., isolated from raw milk.</title>
        <authorList>
            <person name="Doll E.V."/>
            <person name="Huptas C."/>
            <person name="Staib L."/>
            <person name="Wenning M."/>
            <person name="Scherer S."/>
        </authorList>
    </citation>
    <scope>NUCLEOTIDE SEQUENCE [LARGE SCALE GENOMIC DNA]</scope>
    <source>
        <strain evidence="12 13">DSM 111018</strain>
    </source>
</reference>
<keyword evidence="13" id="KW-1185">Reference proteome</keyword>
<protein>
    <recommendedName>
        <fullName evidence="11">Cobalt transport protein CbiM</fullName>
    </recommendedName>
    <alternativeName>
        <fullName evidence="11">Energy-coupling factor transporter probable substrate-capture protein CbiM</fullName>
        <shortName evidence="11">ECF transporter S component CbiM</shortName>
    </alternativeName>
</protein>
<dbReference type="PANTHER" id="PTHR43627">
    <property type="match status" value="1"/>
</dbReference>
<name>A0ABS0LPC0_9LACT</name>